<keyword evidence="4" id="KW-1185">Reference proteome</keyword>
<dbReference type="GO" id="GO:0016020">
    <property type="term" value="C:membrane"/>
    <property type="evidence" value="ECO:0007669"/>
    <property type="project" value="InterPro"/>
</dbReference>
<dbReference type="PANTHER" id="PTHR22911">
    <property type="entry name" value="ACYL-MALONYL CONDENSING ENZYME-RELATED"/>
    <property type="match status" value="1"/>
</dbReference>
<comment type="caution">
    <text evidence="3">The sequence shown here is derived from an EMBL/GenBank/DDBJ whole genome shotgun (WGS) entry which is preliminary data.</text>
</comment>
<keyword evidence="1" id="KW-1133">Transmembrane helix</keyword>
<dbReference type="InterPro" id="IPR037185">
    <property type="entry name" value="EmrE-like"/>
</dbReference>
<evidence type="ECO:0000256" key="1">
    <source>
        <dbReference type="SAM" id="Phobius"/>
    </source>
</evidence>
<dbReference type="InterPro" id="IPR000620">
    <property type="entry name" value="EamA_dom"/>
</dbReference>
<reference evidence="3" key="1">
    <citation type="journal article" date="2014" name="Int. J. Syst. Evol. Microbiol.">
        <title>Complete genome sequence of Corynebacterium casei LMG S-19264T (=DSM 44701T), isolated from a smear-ripened cheese.</title>
        <authorList>
            <consortium name="US DOE Joint Genome Institute (JGI-PGF)"/>
            <person name="Walter F."/>
            <person name="Albersmeier A."/>
            <person name="Kalinowski J."/>
            <person name="Ruckert C."/>
        </authorList>
    </citation>
    <scope>NUCLEOTIDE SEQUENCE</scope>
    <source>
        <strain evidence="3">CGMCC 1.15880</strain>
    </source>
</reference>
<feature type="transmembrane region" description="Helical" evidence="1">
    <location>
        <begin position="185"/>
        <end position="207"/>
    </location>
</feature>
<accession>A0A916QYT4</accession>
<dbReference type="Proteomes" id="UP000628017">
    <property type="component" value="Unassembled WGS sequence"/>
</dbReference>
<evidence type="ECO:0000313" key="4">
    <source>
        <dbReference type="Proteomes" id="UP000628017"/>
    </source>
</evidence>
<dbReference type="RefSeq" id="WP_188675119.1">
    <property type="nucleotide sequence ID" value="NZ_BMKA01000003.1"/>
</dbReference>
<feature type="domain" description="EamA" evidence="2">
    <location>
        <begin position="16"/>
        <end position="147"/>
    </location>
</feature>
<feature type="domain" description="EamA" evidence="2">
    <location>
        <begin position="159"/>
        <end position="285"/>
    </location>
</feature>
<keyword evidence="1" id="KW-0812">Transmembrane</keyword>
<dbReference type="PANTHER" id="PTHR22911:SF103">
    <property type="entry name" value="BLR2811 PROTEIN"/>
    <property type="match status" value="1"/>
</dbReference>
<dbReference type="EMBL" id="BMKA01000003">
    <property type="protein sequence ID" value="GGA21444.1"/>
    <property type="molecule type" value="Genomic_DNA"/>
</dbReference>
<evidence type="ECO:0000259" key="2">
    <source>
        <dbReference type="Pfam" id="PF00892"/>
    </source>
</evidence>
<dbReference type="Gene3D" id="1.10.3730.20">
    <property type="match status" value="1"/>
</dbReference>
<feature type="transmembrane region" description="Helical" evidence="1">
    <location>
        <begin position="153"/>
        <end position="173"/>
    </location>
</feature>
<dbReference type="AlphaFoldDB" id="A0A916QYT4"/>
<keyword evidence="1" id="KW-0472">Membrane</keyword>
<feature type="transmembrane region" description="Helical" evidence="1">
    <location>
        <begin position="49"/>
        <end position="68"/>
    </location>
</feature>
<feature type="transmembrane region" description="Helical" evidence="1">
    <location>
        <begin position="243"/>
        <end position="263"/>
    </location>
</feature>
<protein>
    <submittedName>
        <fullName evidence="3">DMT transporter permease</fullName>
    </submittedName>
</protein>
<feature type="transmembrane region" description="Helical" evidence="1">
    <location>
        <begin position="105"/>
        <end position="124"/>
    </location>
</feature>
<dbReference type="SUPFAM" id="SSF103481">
    <property type="entry name" value="Multidrug resistance efflux transporter EmrE"/>
    <property type="match status" value="2"/>
</dbReference>
<sequence>MAALNRYWSGLGPLAKGALMFILTIFLFSIMDSIAKSLSQRHHPLEVVWARYTAQTVIAFLVLSPHLRRLLRTDHLMLQIVRSAFLFGATMCFFTSLAFMEMASATAIFEIAPLFLTIAGYFVLKEKVGPRRWIGVFIGLIGAMIIIRPGSDVFTPVALLPALAAACFSGYAISTRFLGQEESPWTSFLYTALIGCIASCFIVPFVWSTPSLVDVGRMSMMGVVGGIGHLFLIRAFTITEASYLAPFGYLTLLFNAFWAYMFFAEVPDRATVIGGAVIVFAGVYVWYRESFGAKKAVTT</sequence>
<feature type="transmembrane region" description="Helical" evidence="1">
    <location>
        <begin position="219"/>
        <end position="236"/>
    </location>
</feature>
<feature type="transmembrane region" description="Helical" evidence="1">
    <location>
        <begin position="269"/>
        <end position="287"/>
    </location>
</feature>
<organism evidence="3 4">
    <name type="scientific">Neptunicoccus cionae</name>
    <dbReference type="NCBI Taxonomy" id="2035344"/>
    <lineage>
        <taxon>Bacteria</taxon>
        <taxon>Pseudomonadati</taxon>
        <taxon>Pseudomonadota</taxon>
        <taxon>Alphaproteobacteria</taxon>
        <taxon>Rhodobacterales</taxon>
        <taxon>Paracoccaceae</taxon>
        <taxon>Neptunicoccus</taxon>
    </lineage>
</organism>
<reference evidence="3" key="2">
    <citation type="submission" date="2020-09" db="EMBL/GenBank/DDBJ databases">
        <authorList>
            <person name="Sun Q."/>
            <person name="Zhou Y."/>
        </authorList>
    </citation>
    <scope>NUCLEOTIDE SEQUENCE</scope>
    <source>
        <strain evidence="3">CGMCC 1.15880</strain>
    </source>
</reference>
<feature type="transmembrane region" description="Helical" evidence="1">
    <location>
        <begin position="80"/>
        <end position="99"/>
    </location>
</feature>
<name>A0A916QYT4_9RHOB</name>
<proteinExistence type="predicted"/>
<feature type="transmembrane region" description="Helical" evidence="1">
    <location>
        <begin position="7"/>
        <end position="29"/>
    </location>
</feature>
<evidence type="ECO:0000313" key="3">
    <source>
        <dbReference type="EMBL" id="GGA21444.1"/>
    </source>
</evidence>
<gene>
    <name evidence="3" type="ORF">GCM10011498_22680</name>
</gene>
<dbReference type="Pfam" id="PF00892">
    <property type="entry name" value="EamA"/>
    <property type="match status" value="2"/>
</dbReference>
<feature type="transmembrane region" description="Helical" evidence="1">
    <location>
        <begin position="131"/>
        <end position="147"/>
    </location>
</feature>